<proteinExistence type="inferred from homology"/>
<dbReference type="Gene3D" id="3.40.50.11780">
    <property type="match status" value="2"/>
</dbReference>
<name>A0ABT0L692_9GAMM</name>
<evidence type="ECO:0000259" key="2">
    <source>
        <dbReference type="Pfam" id="PF17482"/>
    </source>
</evidence>
<dbReference type="Pfam" id="PF17482">
    <property type="entry name" value="Phage_sheath_1C"/>
    <property type="match status" value="1"/>
</dbReference>
<dbReference type="Proteomes" id="UP001203423">
    <property type="component" value="Unassembled WGS sequence"/>
</dbReference>
<dbReference type="PANTHER" id="PTHR35861:SF1">
    <property type="entry name" value="PHAGE TAIL SHEATH PROTEIN"/>
    <property type="match status" value="1"/>
</dbReference>
<dbReference type="PANTHER" id="PTHR35861">
    <property type="match status" value="1"/>
</dbReference>
<evidence type="ECO:0000313" key="3">
    <source>
        <dbReference type="EMBL" id="MCL1123198.1"/>
    </source>
</evidence>
<comment type="similarity">
    <text evidence="1">Belongs to the myoviridae tail sheath protein family.</text>
</comment>
<feature type="domain" description="Tail sheath protein C-terminal" evidence="2">
    <location>
        <begin position="529"/>
        <end position="633"/>
    </location>
</feature>
<comment type="caution">
    <text evidence="3">The sequence shown here is derived from an EMBL/GenBank/DDBJ whole genome shotgun (WGS) entry which is preliminary data.</text>
</comment>
<dbReference type="EMBL" id="JAKIKS010000003">
    <property type="protein sequence ID" value="MCL1123198.1"/>
    <property type="molecule type" value="Genomic_DNA"/>
</dbReference>
<reference evidence="3 4" key="1">
    <citation type="submission" date="2022-01" db="EMBL/GenBank/DDBJ databases">
        <title>Whole genome-based taxonomy of the Shewanellaceae.</title>
        <authorList>
            <person name="Martin-Rodriguez A.J."/>
        </authorList>
    </citation>
    <scope>NUCLEOTIDE SEQUENCE [LARGE SCALE GENOMIC DNA]</scope>
    <source>
        <strain evidence="3 4">DSM 17177</strain>
    </source>
</reference>
<gene>
    <name evidence="3" type="ORF">L2764_01550</name>
</gene>
<keyword evidence="4" id="KW-1185">Reference proteome</keyword>
<evidence type="ECO:0000256" key="1">
    <source>
        <dbReference type="ARBA" id="ARBA00008005"/>
    </source>
</evidence>
<dbReference type="RefSeq" id="WP_248938486.1">
    <property type="nucleotide sequence ID" value="NZ_JAKIKS010000003.1"/>
</dbReference>
<accession>A0ABT0L692</accession>
<organism evidence="3 4">
    <name type="scientific">Shewanella surugensis</name>
    <dbReference type="NCBI Taxonomy" id="212020"/>
    <lineage>
        <taxon>Bacteria</taxon>
        <taxon>Pseudomonadati</taxon>
        <taxon>Pseudomonadota</taxon>
        <taxon>Gammaproteobacteria</taxon>
        <taxon>Alteromonadales</taxon>
        <taxon>Shewanellaceae</taxon>
        <taxon>Shewanella</taxon>
    </lineage>
</organism>
<sequence length="640" mass="69738">MAQYKTPDVYVRERSLLSPSVAEVPTAIPAFIGYTELTTDNEDNTITQKPYRITNMMEYMAMFGGPYNEAVRVEYKPEAGVFVIPRGDGINPTLSAFFLYQAVAHFFANGGGACYVVSIGGYETAPSVATVKAQSHFTTAITTLKKVDEVTLISCPESICLEAQGHYEVHNASLLHCESMQDRFALIDLQQVGNEGDDNIRADAALMRDKVTQGLKYGAAYYPQLRTSVARSYDEDDVMVNMDHNYYKLHSSITEFIAFDDDLAVAAGKTAVEDAIDDAAAESPARTLSEVEKKAAYDTGYNTAVTQVPVDEFGMVSDEFKGPHFIKLSVVEIIDGKTTDPAPIKVVNFLGREVITANGPTQGQMVDSTLSFGLYCDYEGTNYLNASGQVVINTVTDGQLAASTSTSERIAATQNLTVPLSVLNIAGYTLASTVAYNQIKSLLSKHYLQLPPSAAIAGVMAKTDAQHGVWKAPANIALAQVIAPSITIDNSEQEYLNVDDNAGKSINAIRSFVGKGTLVWGARTLDGNSNEWRYVPVRRLFNMVEESIKKASYFAVFEPNTPFTWLKLKTTIEGYLESLFRQGAFFGTSTDEAFFVNVGLGQTMTEDDINNGIMNIEIGLAAVRPAEFIVLTFSHKSISA</sequence>
<evidence type="ECO:0000313" key="4">
    <source>
        <dbReference type="Proteomes" id="UP001203423"/>
    </source>
</evidence>
<protein>
    <submittedName>
        <fullName evidence="3">Phage tail sheath subtilisin-like domain-containing protein</fullName>
    </submittedName>
</protein>
<dbReference type="InterPro" id="IPR052042">
    <property type="entry name" value="Tail_sheath_structural"/>
</dbReference>
<dbReference type="InterPro" id="IPR020287">
    <property type="entry name" value="Tail_sheath_C"/>
</dbReference>